<dbReference type="RefSeq" id="WP_089651373.1">
    <property type="nucleotide sequence ID" value="NZ_FNIZ01000003.1"/>
</dbReference>
<sequence>MKRFIQIILFLMLGYALYTGYSVWTYGDEKASSEADAAIVLGAAQWNGKPSPVFEGRLKQGIELYKEEQVEYLILTGGKSEQAASSEAEVGKDYAMDHGVKEEDILFEDRSLITEDNLSNAKEVSHEKGIRSFLIVSDQFHLKRAVAMAEKLDMEVEGVPTEYSAYKSMETKVPFFLREWGYWMGQPVTKLIML</sequence>
<keyword evidence="1" id="KW-0472">Membrane</keyword>
<dbReference type="STRING" id="240303.SAMN05421677_103254"/>
<name>A0A1H0HRI7_HALAD</name>
<gene>
    <name evidence="3" type="ORF">SAMN05421677_103254</name>
</gene>
<dbReference type="Gene3D" id="3.40.50.620">
    <property type="entry name" value="HUPs"/>
    <property type="match status" value="1"/>
</dbReference>
<accession>A0A1H0HRI7</accession>
<feature type="domain" description="DUF218" evidence="2">
    <location>
        <begin position="36"/>
        <end position="180"/>
    </location>
</feature>
<dbReference type="InterPro" id="IPR051599">
    <property type="entry name" value="Cell_Envelope_Assoc"/>
</dbReference>
<dbReference type="OrthoDB" id="9782395at2"/>
<keyword evidence="1" id="KW-0812">Transmembrane</keyword>
<evidence type="ECO:0000313" key="3">
    <source>
        <dbReference type="EMBL" id="SDO21690.1"/>
    </source>
</evidence>
<dbReference type="Pfam" id="PF02698">
    <property type="entry name" value="DUF218"/>
    <property type="match status" value="1"/>
</dbReference>
<keyword evidence="1" id="KW-1133">Transmembrane helix</keyword>
<reference evidence="4" key="1">
    <citation type="submission" date="2016-10" db="EMBL/GenBank/DDBJ databases">
        <authorList>
            <person name="Varghese N."/>
            <person name="Submissions S."/>
        </authorList>
    </citation>
    <scope>NUCLEOTIDE SEQUENCE [LARGE SCALE GENOMIC DNA]</scope>
    <source>
        <strain evidence="4">CGMCC 1.3703</strain>
    </source>
</reference>
<feature type="transmembrane region" description="Helical" evidence="1">
    <location>
        <begin position="7"/>
        <end position="24"/>
    </location>
</feature>
<evidence type="ECO:0000259" key="2">
    <source>
        <dbReference type="Pfam" id="PF02698"/>
    </source>
</evidence>
<dbReference type="PANTHER" id="PTHR30336:SF20">
    <property type="entry name" value="DUF218 DOMAIN-CONTAINING PROTEIN"/>
    <property type="match status" value="1"/>
</dbReference>
<proteinExistence type="predicted"/>
<evidence type="ECO:0000313" key="4">
    <source>
        <dbReference type="Proteomes" id="UP000198860"/>
    </source>
</evidence>
<dbReference type="EMBL" id="FNIZ01000003">
    <property type="protein sequence ID" value="SDO21690.1"/>
    <property type="molecule type" value="Genomic_DNA"/>
</dbReference>
<dbReference type="CDD" id="cd06259">
    <property type="entry name" value="YdcF-like"/>
    <property type="match status" value="1"/>
</dbReference>
<dbReference type="InterPro" id="IPR003848">
    <property type="entry name" value="DUF218"/>
</dbReference>
<dbReference type="GO" id="GO:0005886">
    <property type="term" value="C:plasma membrane"/>
    <property type="evidence" value="ECO:0007669"/>
    <property type="project" value="TreeGrafter"/>
</dbReference>
<protein>
    <submittedName>
        <fullName evidence="3">Uncharacterized SAM-binding protein YcdF, DUF218 family</fullName>
    </submittedName>
</protein>
<dbReference type="AlphaFoldDB" id="A0A1H0HRI7"/>
<dbReference type="PANTHER" id="PTHR30336">
    <property type="entry name" value="INNER MEMBRANE PROTEIN, PROBABLE PERMEASE"/>
    <property type="match status" value="1"/>
</dbReference>
<dbReference type="Proteomes" id="UP000198860">
    <property type="component" value="Unassembled WGS sequence"/>
</dbReference>
<organism evidence="3 4">
    <name type="scientific">Halobacillus aidingensis</name>
    <dbReference type="NCBI Taxonomy" id="240303"/>
    <lineage>
        <taxon>Bacteria</taxon>
        <taxon>Bacillati</taxon>
        <taxon>Bacillota</taxon>
        <taxon>Bacilli</taxon>
        <taxon>Bacillales</taxon>
        <taxon>Bacillaceae</taxon>
        <taxon>Halobacillus</taxon>
    </lineage>
</organism>
<dbReference type="InterPro" id="IPR014729">
    <property type="entry name" value="Rossmann-like_a/b/a_fold"/>
</dbReference>
<keyword evidence="4" id="KW-1185">Reference proteome</keyword>
<evidence type="ECO:0000256" key="1">
    <source>
        <dbReference type="SAM" id="Phobius"/>
    </source>
</evidence>